<feature type="transmembrane region" description="Helical" evidence="6">
    <location>
        <begin position="120"/>
        <end position="140"/>
    </location>
</feature>
<evidence type="ECO:0000259" key="7">
    <source>
        <dbReference type="Pfam" id="PF00482"/>
    </source>
</evidence>
<reference evidence="8" key="1">
    <citation type="journal article" date="2021" name="Front. Microbiol.">
        <title>Comprehensive Comparative Genomics and Phenotyping of Methylobacterium Species.</title>
        <authorList>
            <person name="Alessa O."/>
            <person name="Ogura Y."/>
            <person name="Fujitani Y."/>
            <person name="Takami H."/>
            <person name="Hayashi T."/>
            <person name="Sahin N."/>
            <person name="Tani A."/>
        </authorList>
    </citation>
    <scope>NUCLEOTIDE SEQUENCE</scope>
    <source>
        <strain evidence="8">DSM 17168</strain>
    </source>
</reference>
<dbReference type="InterPro" id="IPR042094">
    <property type="entry name" value="T2SS_GspF_sf"/>
</dbReference>
<dbReference type="Gene3D" id="1.20.81.30">
    <property type="entry name" value="Type II secretion system (T2SS), domain F"/>
    <property type="match status" value="1"/>
</dbReference>
<feature type="domain" description="Type II secretion system protein GspF" evidence="7">
    <location>
        <begin position="157"/>
        <end position="278"/>
    </location>
</feature>
<name>A0ABQ4S7D9_9HYPH</name>
<evidence type="ECO:0000256" key="5">
    <source>
        <dbReference type="ARBA" id="ARBA00023136"/>
    </source>
</evidence>
<evidence type="ECO:0000313" key="8">
    <source>
        <dbReference type="EMBL" id="GJD98389.1"/>
    </source>
</evidence>
<protein>
    <recommendedName>
        <fullName evidence="7">Type II secretion system protein GspF domain-containing protein</fullName>
    </recommendedName>
</protein>
<keyword evidence="2" id="KW-1003">Cell membrane</keyword>
<keyword evidence="5 6" id="KW-0472">Membrane</keyword>
<evidence type="ECO:0000256" key="6">
    <source>
        <dbReference type="SAM" id="Phobius"/>
    </source>
</evidence>
<accession>A0ABQ4S7D9</accession>
<evidence type="ECO:0000256" key="3">
    <source>
        <dbReference type="ARBA" id="ARBA00022692"/>
    </source>
</evidence>
<feature type="transmembrane region" description="Helical" evidence="6">
    <location>
        <begin position="96"/>
        <end position="114"/>
    </location>
</feature>
<evidence type="ECO:0000256" key="2">
    <source>
        <dbReference type="ARBA" id="ARBA00022475"/>
    </source>
</evidence>
<evidence type="ECO:0000256" key="1">
    <source>
        <dbReference type="ARBA" id="ARBA00004651"/>
    </source>
</evidence>
<evidence type="ECO:0000313" key="9">
    <source>
        <dbReference type="Proteomes" id="UP001055153"/>
    </source>
</evidence>
<sequence>MTDPKTLMVAGLCAVTAVCAAYAVIVPLLPSEARVAKRQQAVAGRRQASERIQAVNRREQVARSLKEIDDKEKKKSRLSLELRLVQAGLSLSKKAFVIYSAVGAAVCAFAALVLSGNLFLTLAVAFATGLGVPRWLLGYLRKRRVARFIRELPNAMDVIVRGIRSGLPIGDCLRIIGRESPEPLKSEFRQIVEAQALGLSLPEACAKLHERMPVPEVNFFAIVIGIQSKAGGNLSEALGNLSRVLRERHKMAEKVSAMSMEARASAAIIASLPFVVAILCWLSSPAYISLLWTTKTGQIALVLSGLWMLVGVVVMRRMITFDI</sequence>
<keyword evidence="3 6" id="KW-0812">Transmembrane</keyword>
<dbReference type="InterPro" id="IPR018076">
    <property type="entry name" value="T2SS_GspF_dom"/>
</dbReference>
<proteinExistence type="predicted"/>
<gene>
    <name evidence="8" type="ORF">GMJLKIPL_0297</name>
</gene>
<dbReference type="PANTHER" id="PTHR35007">
    <property type="entry name" value="INTEGRAL MEMBRANE PROTEIN-RELATED"/>
    <property type="match status" value="1"/>
</dbReference>
<comment type="subcellular location">
    <subcellularLocation>
        <location evidence="1">Cell membrane</location>
        <topology evidence="1">Multi-pass membrane protein</topology>
    </subcellularLocation>
</comment>
<feature type="transmembrane region" description="Helical" evidence="6">
    <location>
        <begin position="6"/>
        <end position="29"/>
    </location>
</feature>
<comment type="caution">
    <text evidence="8">The sequence shown here is derived from an EMBL/GenBank/DDBJ whole genome shotgun (WGS) entry which is preliminary data.</text>
</comment>
<dbReference type="Pfam" id="PF00482">
    <property type="entry name" value="T2SSF"/>
    <property type="match status" value="1"/>
</dbReference>
<dbReference type="PANTHER" id="PTHR35007:SF1">
    <property type="entry name" value="PILUS ASSEMBLY PROTEIN"/>
    <property type="match status" value="1"/>
</dbReference>
<keyword evidence="4 6" id="KW-1133">Transmembrane helix</keyword>
<evidence type="ECO:0000256" key="4">
    <source>
        <dbReference type="ARBA" id="ARBA00022989"/>
    </source>
</evidence>
<dbReference type="EMBL" id="BPQQ01000003">
    <property type="protein sequence ID" value="GJD98389.1"/>
    <property type="molecule type" value="Genomic_DNA"/>
</dbReference>
<dbReference type="Proteomes" id="UP001055153">
    <property type="component" value="Unassembled WGS sequence"/>
</dbReference>
<keyword evidence="9" id="KW-1185">Reference proteome</keyword>
<reference evidence="8" key="2">
    <citation type="submission" date="2021-08" db="EMBL/GenBank/DDBJ databases">
        <authorList>
            <person name="Tani A."/>
            <person name="Ola A."/>
            <person name="Ogura Y."/>
            <person name="Katsura K."/>
            <person name="Hayashi T."/>
        </authorList>
    </citation>
    <scope>NUCLEOTIDE SEQUENCE</scope>
    <source>
        <strain evidence="8">DSM 17168</strain>
    </source>
</reference>
<organism evidence="8 9">
    <name type="scientific">Methylobacterium isbiliense</name>
    <dbReference type="NCBI Taxonomy" id="315478"/>
    <lineage>
        <taxon>Bacteria</taxon>
        <taxon>Pseudomonadati</taxon>
        <taxon>Pseudomonadota</taxon>
        <taxon>Alphaproteobacteria</taxon>
        <taxon>Hyphomicrobiales</taxon>
        <taxon>Methylobacteriaceae</taxon>
        <taxon>Methylobacterium</taxon>
    </lineage>
</organism>
<feature type="transmembrane region" description="Helical" evidence="6">
    <location>
        <begin position="264"/>
        <end position="284"/>
    </location>
</feature>
<feature type="transmembrane region" description="Helical" evidence="6">
    <location>
        <begin position="296"/>
        <end position="315"/>
    </location>
</feature>